<evidence type="ECO:0000313" key="4">
    <source>
        <dbReference type="EnsemblMetazoa" id="PPAI006599-PA"/>
    </source>
</evidence>
<dbReference type="VEuPathDB" id="VectorBase:PPAI006599"/>
<feature type="domain" description="Sulfotransferase" evidence="3">
    <location>
        <begin position="67"/>
        <end position="176"/>
    </location>
</feature>
<keyword evidence="2" id="KW-0808">Transferase</keyword>
<dbReference type="AlphaFoldDB" id="A0A1B0DEZ1"/>
<sequence>MPIVCENIPRITYGKSLIFNRFLDFKRVLPLARPLEPCTANWQMKPCLLPAMYSEWADDILNFKVRKDDVFVVTFPKCGTTWTQEMVWMIGNDLDFERGRKIPLPERFPQIELSSVAVISKTNSVRQCDDLKGRRYIKSHLPAHLLPTEIWTVKPKVVYCTRNPKDAAISNYHRWKTP</sequence>
<evidence type="ECO:0000313" key="5">
    <source>
        <dbReference type="Proteomes" id="UP000092462"/>
    </source>
</evidence>
<dbReference type="EMBL" id="AJVK01058459">
    <property type="status" value="NOT_ANNOTATED_CDS"/>
    <property type="molecule type" value="Genomic_DNA"/>
</dbReference>
<name>A0A1B0DEZ1_PHLPP</name>
<accession>A0A1B0DEZ1</accession>
<dbReference type="SUPFAM" id="SSF52540">
    <property type="entry name" value="P-loop containing nucleoside triphosphate hydrolases"/>
    <property type="match status" value="1"/>
</dbReference>
<evidence type="ECO:0000256" key="1">
    <source>
        <dbReference type="ARBA" id="ARBA00005771"/>
    </source>
</evidence>
<dbReference type="Gene3D" id="3.40.50.300">
    <property type="entry name" value="P-loop containing nucleotide triphosphate hydrolases"/>
    <property type="match status" value="1"/>
</dbReference>
<dbReference type="GO" id="GO:0008146">
    <property type="term" value="F:sulfotransferase activity"/>
    <property type="evidence" value="ECO:0007669"/>
    <property type="project" value="InterPro"/>
</dbReference>
<dbReference type="PANTHER" id="PTHR11783">
    <property type="entry name" value="SULFOTRANSFERASE SULT"/>
    <property type="match status" value="1"/>
</dbReference>
<dbReference type="InterPro" id="IPR000863">
    <property type="entry name" value="Sulfotransferase_dom"/>
</dbReference>
<keyword evidence="5" id="KW-1185">Reference proteome</keyword>
<comment type="similarity">
    <text evidence="1">Belongs to the sulfotransferase 1 family.</text>
</comment>
<dbReference type="EnsemblMetazoa" id="PPAI006599-RA">
    <property type="protein sequence ID" value="PPAI006599-PA"/>
    <property type="gene ID" value="PPAI006599"/>
</dbReference>
<organism evidence="4 5">
    <name type="scientific">Phlebotomus papatasi</name>
    <name type="common">Sandfly</name>
    <dbReference type="NCBI Taxonomy" id="29031"/>
    <lineage>
        <taxon>Eukaryota</taxon>
        <taxon>Metazoa</taxon>
        <taxon>Ecdysozoa</taxon>
        <taxon>Arthropoda</taxon>
        <taxon>Hexapoda</taxon>
        <taxon>Insecta</taxon>
        <taxon>Pterygota</taxon>
        <taxon>Neoptera</taxon>
        <taxon>Endopterygota</taxon>
        <taxon>Diptera</taxon>
        <taxon>Nematocera</taxon>
        <taxon>Psychodoidea</taxon>
        <taxon>Psychodidae</taxon>
        <taxon>Phlebotomus</taxon>
        <taxon>Phlebotomus</taxon>
    </lineage>
</organism>
<evidence type="ECO:0000256" key="2">
    <source>
        <dbReference type="ARBA" id="ARBA00022679"/>
    </source>
</evidence>
<proteinExistence type="inferred from homology"/>
<evidence type="ECO:0000259" key="3">
    <source>
        <dbReference type="Pfam" id="PF00685"/>
    </source>
</evidence>
<dbReference type="Proteomes" id="UP000092462">
    <property type="component" value="Unassembled WGS sequence"/>
</dbReference>
<protein>
    <recommendedName>
        <fullName evidence="3">Sulfotransferase domain-containing protein</fullName>
    </recommendedName>
</protein>
<reference evidence="4" key="1">
    <citation type="submission" date="2022-08" db="UniProtKB">
        <authorList>
            <consortium name="EnsemblMetazoa"/>
        </authorList>
    </citation>
    <scope>IDENTIFICATION</scope>
    <source>
        <strain evidence="4">Israel</strain>
    </source>
</reference>
<dbReference type="VEuPathDB" id="VectorBase:PPAPM1_000077"/>
<dbReference type="Pfam" id="PF00685">
    <property type="entry name" value="Sulfotransfer_1"/>
    <property type="match status" value="1"/>
</dbReference>
<dbReference type="InterPro" id="IPR027417">
    <property type="entry name" value="P-loop_NTPase"/>
</dbReference>